<sequence length="124" mass="13700">MLITSPKEADVAFCVRKLKIANKHASFLVSCAYLFPAINHPDGQAGWVWEMFSLGRLLALIIDIMRSAPSKCLVLTAELIFITLTGLIFPKDLCPEGSNTSLCLPLSNRLTPQVRLSEFWGHGL</sequence>
<keyword evidence="2" id="KW-1185">Reference proteome</keyword>
<proteinExistence type="predicted"/>
<gene>
    <name evidence="1" type="ORF">MJO28_013469</name>
</gene>
<reference evidence="2" key="2">
    <citation type="journal article" date="2018" name="Mol. Plant Microbe Interact.">
        <title>Genome sequence resources for the wheat stripe rust pathogen (Puccinia striiformis f. sp. tritici) and the barley stripe rust pathogen (Puccinia striiformis f. sp. hordei).</title>
        <authorList>
            <person name="Xia C."/>
            <person name="Wang M."/>
            <person name="Yin C."/>
            <person name="Cornejo O.E."/>
            <person name="Hulbert S.H."/>
            <person name="Chen X."/>
        </authorList>
    </citation>
    <scope>NUCLEOTIDE SEQUENCE [LARGE SCALE GENOMIC DNA]</scope>
    <source>
        <strain evidence="2">93-210</strain>
    </source>
</reference>
<reference evidence="2" key="1">
    <citation type="journal article" date="2018" name="BMC Genomics">
        <title>Genomic insights into host adaptation between the wheat stripe rust pathogen (Puccinia striiformis f. sp. tritici) and the barley stripe rust pathogen (Puccinia striiformis f. sp. hordei).</title>
        <authorList>
            <person name="Xia C."/>
            <person name="Wang M."/>
            <person name="Yin C."/>
            <person name="Cornejo O.E."/>
            <person name="Hulbert S.H."/>
            <person name="Chen X."/>
        </authorList>
    </citation>
    <scope>NUCLEOTIDE SEQUENCE [LARGE SCALE GENOMIC DNA]</scope>
    <source>
        <strain evidence="2">93-210</strain>
    </source>
</reference>
<comment type="caution">
    <text evidence="1">The sequence shown here is derived from an EMBL/GenBank/DDBJ whole genome shotgun (WGS) entry which is preliminary data.</text>
</comment>
<protein>
    <submittedName>
        <fullName evidence="1">Uncharacterized protein</fullName>
    </submittedName>
</protein>
<evidence type="ECO:0000313" key="1">
    <source>
        <dbReference type="EMBL" id="KAI7941184.1"/>
    </source>
</evidence>
<accession>A0ACC0DYP8</accession>
<dbReference type="EMBL" id="CM045877">
    <property type="protein sequence ID" value="KAI7941184.1"/>
    <property type="molecule type" value="Genomic_DNA"/>
</dbReference>
<organism evidence="1 2">
    <name type="scientific">Puccinia striiformis f. sp. tritici</name>
    <dbReference type="NCBI Taxonomy" id="168172"/>
    <lineage>
        <taxon>Eukaryota</taxon>
        <taxon>Fungi</taxon>
        <taxon>Dikarya</taxon>
        <taxon>Basidiomycota</taxon>
        <taxon>Pucciniomycotina</taxon>
        <taxon>Pucciniomycetes</taxon>
        <taxon>Pucciniales</taxon>
        <taxon>Pucciniaceae</taxon>
        <taxon>Puccinia</taxon>
    </lineage>
</organism>
<reference evidence="1 2" key="3">
    <citation type="journal article" date="2022" name="Microbiol. Spectr.">
        <title>Folding features and dynamics of 3D genome architecture in plant fungal pathogens.</title>
        <authorList>
            <person name="Xia C."/>
        </authorList>
    </citation>
    <scope>NUCLEOTIDE SEQUENCE [LARGE SCALE GENOMIC DNA]</scope>
    <source>
        <strain evidence="1 2">93-210</strain>
    </source>
</reference>
<evidence type="ECO:0000313" key="2">
    <source>
        <dbReference type="Proteomes" id="UP001060170"/>
    </source>
</evidence>
<name>A0ACC0DYP8_9BASI</name>
<dbReference type="Proteomes" id="UP001060170">
    <property type="component" value="Chromosome 13"/>
</dbReference>